<keyword evidence="2 6" id="KW-0812">Transmembrane</keyword>
<dbReference type="Pfam" id="PF00635">
    <property type="entry name" value="Motile_Sperm"/>
    <property type="match status" value="1"/>
</dbReference>
<dbReference type="GO" id="GO:0090158">
    <property type="term" value="P:endoplasmic reticulum membrane organization"/>
    <property type="evidence" value="ECO:0007669"/>
    <property type="project" value="TreeGrafter"/>
</dbReference>
<evidence type="ECO:0000256" key="2">
    <source>
        <dbReference type="ARBA" id="ARBA00022692"/>
    </source>
</evidence>
<sequence>MQGIIEIDPKIILEFMAEENRFAHAQLTLYNVQSQQIAFKIKTTVPQMFQVKPSVGFIDGNQSQIVEISTTQAIGLDQKFDAKFQINACIRDSNEQDLNQFWRSRDQSTIQTTQLKSKLKYQNAQDQQNQQQQQQQQTIGDSKILESSVFNSSHSESRMFKSIKDDNQKDELVKQYKDQLEKLTQEYQFFKQKVQQEQFNSLQKKESINTKQALIFVIIALVIGYIIGK</sequence>
<dbReference type="GO" id="GO:0005789">
    <property type="term" value="C:endoplasmic reticulum membrane"/>
    <property type="evidence" value="ECO:0007669"/>
    <property type="project" value="InterPro"/>
</dbReference>
<evidence type="ECO:0000256" key="3">
    <source>
        <dbReference type="ARBA" id="ARBA00022989"/>
    </source>
</evidence>
<keyword evidence="3 6" id="KW-1133">Transmembrane helix</keyword>
<evidence type="ECO:0000259" key="7">
    <source>
        <dbReference type="PROSITE" id="PS50202"/>
    </source>
</evidence>
<feature type="transmembrane region" description="Helical" evidence="6">
    <location>
        <begin position="212"/>
        <end position="228"/>
    </location>
</feature>
<dbReference type="GO" id="GO:0061817">
    <property type="term" value="P:endoplasmic reticulum-plasma membrane tethering"/>
    <property type="evidence" value="ECO:0007669"/>
    <property type="project" value="TreeGrafter"/>
</dbReference>
<evidence type="ECO:0000313" key="9">
    <source>
        <dbReference type="Proteomes" id="UP000688137"/>
    </source>
</evidence>
<keyword evidence="4 6" id="KW-0472">Membrane</keyword>
<feature type="coiled-coil region" evidence="5">
    <location>
        <begin position="166"/>
        <end position="200"/>
    </location>
</feature>
<accession>A0A8S1QAC7</accession>
<dbReference type="AlphaFoldDB" id="A0A8S1QAC7"/>
<comment type="subcellular location">
    <subcellularLocation>
        <location evidence="1">Membrane</location>
        <topology evidence="1">Single-pass type IV membrane protein</topology>
    </subcellularLocation>
</comment>
<organism evidence="8 9">
    <name type="scientific">Paramecium primaurelia</name>
    <dbReference type="NCBI Taxonomy" id="5886"/>
    <lineage>
        <taxon>Eukaryota</taxon>
        <taxon>Sar</taxon>
        <taxon>Alveolata</taxon>
        <taxon>Ciliophora</taxon>
        <taxon>Intramacronucleata</taxon>
        <taxon>Oligohymenophorea</taxon>
        <taxon>Peniculida</taxon>
        <taxon>Parameciidae</taxon>
        <taxon>Paramecium</taxon>
    </lineage>
</organism>
<dbReference type="PANTHER" id="PTHR10809">
    <property type="entry name" value="VESICLE-ASSOCIATED MEMBRANE PROTEIN-ASSOCIATED PROTEIN"/>
    <property type="match status" value="1"/>
</dbReference>
<evidence type="ECO:0000256" key="1">
    <source>
        <dbReference type="ARBA" id="ARBA00004211"/>
    </source>
</evidence>
<dbReference type="InterPro" id="IPR000535">
    <property type="entry name" value="MSP_dom"/>
</dbReference>
<dbReference type="GO" id="GO:0005886">
    <property type="term" value="C:plasma membrane"/>
    <property type="evidence" value="ECO:0007669"/>
    <property type="project" value="TreeGrafter"/>
</dbReference>
<name>A0A8S1QAC7_PARPR</name>
<evidence type="ECO:0000256" key="4">
    <source>
        <dbReference type="ARBA" id="ARBA00023136"/>
    </source>
</evidence>
<dbReference type="PROSITE" id="PS50202">
    <property type="entry name" value="MSP"/>
    <property type="match status" value="1"/>
</dbReference>
<dbReference type="InterPro" id="IPR016763">
    <property type="entry name" value="VAP"/>
</dbReference>
<evidence type="ECO:0000313" key="8">
    <source>
        <dbReference type="EMBL" id="CAD8111310.1"/>
    </source>
</evidence>
<gene>
    <name evidence="8" type="ORF">PPRIM_AZ9-3.1.T1470049</name>
</gene>
<evidence type="ECO:0000256" key="5">
    <source>
        <dbReference type="SAM" id="Coils"/>
    </source>
</evidence>
<reference evidence="8" key="1">
    <citation type="submission" date="2021-01" db="EMBL/GenBank/DDBJ databases">
        <authorList>
            <consortium name="Genoscope - CEA"/>
            <person name="William W."/>
        </authorList>
    </citation>
    <scope>NUCLEOTIDE SEQUENCE</scope>
</reference>
<protein>
    <recommendedName>
        <fullName evidence="7">MSP domain-containing protein</fullName>
    </recommendedName>
</protein>
<comment type="caution">
    <text evidence="8">The sequence shown here is derived from an EMBL/GenBank/DDBJ whole genome shotgun (WGS) entry which is preliminary data.</text>
</comment>
<keyword evidence="9" id="KW-1185">Reference proteome</keyword>
<keyword evidence="5" id="KW-0175">Coiled coil</keyword>
<proteinExistence type="predicted"/>
<dbReference type="Proteomes" id="UP000688137">
    <property type="component" value="Unassembled WGS sequence"/>
</dbReference>
<dbReference type="PANTHER" id="PTHR10809:SF6">
    <property type="entry name" value="AT11025P-RELATED"/>
    <property type="match status" value="1"/>
</dbReference>
<feature type="domain" description="MSP" evidence="7">
    <location>
        <begin position="4"/>
        <end position="120"/>
    </location>
</feature>
<dbReference type="OMA" id="QFWRSRD"/>
<evidence type="ECO:0000256" key="6">
    <source>
        <dbReference type="SAM" id="Phobius"/>
    </source>
</evidence>
<dbReference type="EMBL" id="CAJJDM010000151">
    <property type="protein sequence ID" value="CAD8111310.1"/>
    <property type="molecule type" value="Genomic_DNA"/>
</dbReference>